<evidence type="ECO:0000256" key="6">
    <source>
        <dbReference type="SAM" id="Phobius"/>
    </source>
</evidence>
<evidence type="ECO:0000256" key="5">
    <source>
        <dbReference type="SAM" id="MobiDB-lite"/>
    </source>
</evidence>
<evidence type="ECO:0000259" key="7">
    <source>
        <dbReference type="Pfam" id="PF00916"/>
    </source>
</evidence>
<gene>
    <name evidence="8" type="ORF">DPMN_027446</name>
</gene>
<dbReference type="GO" id="GO:0016020">
    <property type="term" value="C:membrane"/>
    <property type="evidence" value="ECO:0007669"/>
    <property type="project" value="UniProtKB-SubCell"/>
</dbReference>
<dbReference type="InterPro" id="IPR036513">
    <property type="entry name" value="STAS_dom_sf"/>
</dbReference>
<dbReference type="Proteomes" id="UP000828390">
    <property type="component" value="Unassembled WGS sequence"/>
</dbReference>
<dbReference type="AlphaFoldDB" id="A0A9D4LTH6"/>
<comment type="caution">
    <text evidence="8">The sequence shown here is derived from an EMBL/GenBank/DDBJ whole genome shotgun (WGS) entry which is preliminary data.</text>
</comment>
<organism evidence="8 9">
    <name type="scientific">Dreissena polymorpha</name>
    <name type="common">Zebra mussel</name>
    <name type="synonym">Mytilus polymorpha</name>
    <dbReference type="NCBI Taxonomy" id="45954"/>
    <lineage>
        <taxon>Eukaryota</taxon>
        <taxon>Metazoa</taxon>
        <taxon>Spiralia</taxon>
        <taxon>Lophotrochozoa</taxon>
        <taxon>Mollusca</taxon>
        <taxon>Bivalvia</taxon>
        <taxon>Autobranchia</taxon>
        <taxon>Heteroconchia</taxon>
        <taxon>Euheterodonta</taxon>
        <taxon>Imparidentia</taxon>
        <taxon>Neoheterodontei</taxon>
        <taxon>Myida</taxon>
        <taxon>Dreissenoidea</taxon>
        <taxon>Dreissenidae</taxon>
        <taxon>Dreissena</taxon>
    </lineage>
</organism>
<feature type="domain" description="SLC26A/SulP transporter" evidence="7">
    <location>
        <begin position="94"/>
        <end position="499"/>
    </location>
</feature>
<evidence type="ECO:0000313" key="8">
    <source>
        <dbReference type="EMBL" id="KAH3864428.1"/>
    </source>
</evidence>
<dbReference type="EMBL" id="JAIWYP010000002">
    <property type="protein sequence ID" value="KAH3864428.1"/>
    <property type="molecule type" value="Genomic_DNA"/>
</dbReference>
<evidence type="ECO:0000313" key="9">
    <source>
        <dbReference type="Proteomes" id="UP000828390"/>
    </source>
</evidence>
<feature type="transmembrane region" description="Helical" evidence="6">
    <location>
        <begin position="499"/>
        <end position="526"/>
    </location>
</feature>
<feature type="compositionally biased region" description="Low complexity" evidence="5">
    <location>
        <begin position="689"/>
        <end position="698"/>
    </location>
</feature>
<dbReference type="Pfam" id="PF00916">
    <property type="entry name" value="Sulfate_transp"/>
    <property type="match status" value="1"/>
</dbReference>
<keyword evidence="3 6" id="KW-1133">Transmembrane helix</keyword>
<feature type="transmembrane region" description="Helical" evidence="6">
    <location>
        <begin position="170"/>
        <end position="191"/>
    </location>
</feature>
<proteinExistence type="predicted"/>
<feature type="transmembrane region" description="Helical" evidence="6">
    <location>
        <begin position="400"/>
        <end position="419"/>
    </location>
</feature>
<keyword evidence="4 6" id="KW-0472">Membrane</keyword>
<feature type="transmembrane region" description="Helical" evidence="6">
    <location>
        <begin position="198"/>
        <end position="219"/>
    </location>
</feature>
<sequence>MEGESDPLLEKPWSVQRSQGHGTFHSSSQRSSATDIYFHSEDEDDSLREISRLPEVSLLATMKRYVKECCNVHDAKKKFPIIKWLPKYSFLDAQGDIISGLTVAMTVLPQGLAYAVVAGLPLQYGLYSAFMGCFVYTILGTSKDITLGPTAIMSLMTATFATSPRENDPTYALSLTLICGVVQALMGLLHLGIMVNFISYPVINAFTSAAAITIAFGQVKGVLGLRDIPKDFLEQVYETCRKIPETRVWDLTMGLSSIVILILMMQLRKIKWHQPGPNERIPMPVLMFRKFVWLSSIGANAILVVITAGIAAILDVHGHGDAVSTIGEVQAGLPPFKPPSFSSDYYDTQTNTTVHLDAGDIFSHIGTGIIVVPILGLVEAIAIGRAFARQNNYRIEPNQELIAIGIANIMSSFVSSYPVTGSFSRTAVNSQSGVRTPMGGMVTGGIIILSLLFLTPLFKYIPQPALAAIIIVAVVQMIDYEIILNFWKIEKLAFVPWGVTFLVSFGLGLEYGILVGIGVHLMILLYPVARPKITAKYLDYVVITFNQSIRYPSVEYLQNKVQQYMYKNQDAGGPPMSVILDCQHLTTSLDYTTMMASCFIYLYHGLIEIIADFKRKDVHFSMAGCKKSIIKELKHADIKDIIFGDTIEDAIKKIHEAEQHGSFEDQLESITIIKGRLAGATAVNATPVPSRRLPRLSPNGGLETSPEMPAPAPATRIARLSPVRVPETNLAISEESDSDDEGKFGSPDQDKTLRM</sequence>
<feature type="transmembrane region" description="Helical" evidence="6">
    <location>
        <begin position="439"/>
        <end position="458"/>
    </location>
</feature>
<dbReference type="GO" id="GO:0055085">
    <property type="term" value="P:transmembrane transport"/>
    <property type="evidence" value="ECO:0007669"/>
    <property type="project" value="InterPro"/>
</dbReference>
<evidence type="ECO:0000256" key="4">
    <source>
        <dbReference type="ARBA" id="ARBA00023136"/>
    </source>
</evidence>
<keyword evidence="2 6" id="KW-0812">Transmembrane</keyword>
<feature type="region of interest" description="Disordered" evidence="5">
    <location>
        <begin position="1"/>
        <end position="32"/>
    </location>
</feature>
<dbReference type="InterPro" id="IPR001902">
    <property type="entry name" value="SLC26A/SulP_fam"/>
</dbReference>
<reference evidence="8" key="1">
    <citation type="journal article" date="2019" name="bioRxiv">
        <title>The Genome of the Zebra Mussel, Dreissena polymorpha: A Resource for Invasive Species Research.</title>
        <authorList>
            <person name="McCartney M.A."/>
            <person name="Auch B."/>
            <person name="Kono T."/>
            <person name="Mallez S."/>
            <person name="Zhang Y."/>
            <person name="Obille A."/>
            <person name="Becker A."/>
            <person name="Abrahante J.E."/>
            <person name="Garbe J."/>
            <person name="Badalamenti J.P."/>
            <person name="Herman A."/>
            <person name="Mangelson H."/>
            <person name="Liachko I."/>
            <person name="Sullivan S."/>
            <person name="Sone E.D."/>
            <person name="Koren S."/>
            <person name="Silverstein K.A.T."/>
            <person name="Beckman K.B."/>
            <person name="Gohl D.M."/>
        </authorList>
    </citation>
    <scope>NUCLEOTIDE SEQUENCE</scope>
    <source>
        <strain evidence="8">Duluth1</strain>
        <tissue evidence="8">Whole animal</tissue>
    </source>
</reference>
<comment type="subcellular location">
    <subcellularLocation>
        <location evidence="1">Membrane</location>
        <topology evidence="1">Multi-pass membrane protein</topology>
    </subcellularLocation>
</comment>
<evidence type="ECO:0000256" key="3">
    <source>
        <dbReference type="ARBA" id="ARBA00022989"/>
    </source>
</evidence>
<feature type="transmembrane region" description="Helical" evidence="6">
    <location>
        <begin position="361"/>
        <end position="388"/>
    </location>
</feature>
<dbReference type="InterPro" id="IPR011547">
    <property type="entry name" value="SLC26A/SulP_dom"/>
</dbReference>
<accession>A0A9D4LTH6</accession>
<reference evidence="8" key="2">
    <citation type="submission" date="2020-11" db="EMBL/GenBank/DDBJ databases">
        <authorList>
            <person name="McCartney M.A."/>
            <person name="Auch B."/>
            <person name="Kono T."/>
            <person name="Mallez S."/>
            <person name="Becker A."/>
            <person name="Gohl D.M."/>
            <person name="Silverstein K.A.T."/>
            <person name="Koren S."/>
            <person name="Bechman K.B."/>
            <person name="Herman A."/>
            <person name="Abrahante J.E."/>
            <person name="Garbe J."/>
        </authorList>
    </citation>
    <scope>NUCLEOTIDE SEQUENCE</scope>
    <source>
        <strain evidence="8">Duluth1</strain>
        <tissue evidence="8">Whole animal</tissue>
    </source>
</reference>
<evidence type="ECO:0000256" key="2">
    <source>
        <dbReference type="ARBA" id="ARBA00022692"/>
    </source>
</evidence>
<feature type="transmembrane region" description="Helical" evidence="6">
    <location>
        <begin position="251"/>
        <end position="270"/>
    </location>
</feature>
<protein>
    <recommendedName>
        <fullName evidence="7">SLC26A/SulP transporter domain-containing protein</fullName>
    </recommendedName>
</protein>
<feature type="transmembrane region" description="Helical" evidence="6">
    <location>
        <begin position="97"/>
        <end position="116"/>
    </location>
</feature>
<keyword evidence="9" id="KW-1185">Reference proteome</keyword>
<feature type="transmembrane region" description="Helical" evidence="6">
    <location>
        <begin position="122"/>
        <end position="139"/>
    </location>
</feature>
<dbReference type="Gene3D" id="3.30.750.24">
    <property type="entry name" value="STAS domain"/>
    <property type="match status" value="1"/>
</dbReference>
<feature type="compositionally biased region" description="Polar residues" evidence="5">
    <location>
        <begin position="15"/>
        <end position="32"/>
    </location>
</feature>
<dbReference type="CDD" id="cd07042">
    <property type="entry name" value="STAS_SulP_like_sulfate_transporter"/>
    <property type="match status" value="1"/>
</dbReference>
<name>A0A9D4LTH6_DREPO</name>
<feature type="transmembrane region" description="Helical" evidence="6">
    <location>
        <begin position="465"/>
        <end position="487"/>
    </location>
</feature>
<evidence type="ECO:0000256" key="1">
    <source>
        <dbReference type="ARBA" id="ARBA00004141"/>
    </source>
</evidence>
<feature type="region of interest" description="Disordered" evidence="5">
    <location>
        <begin position="688"/>
        <end position="755"/>
    </location>
</feature>
<feature type="transmembrane region" description="Helical" evidence="6">
    <location>
        <begin position="291"/>
        <end position="314"/>
    </location>
</feature>
<dbReference type="PANTHER" id="PTHR11814">
    <property type="entry name" value="SULFATE TRANSPORTER"/>
    <property type="match status" value="1"/>
</dbReference>